<sequence>MKSFFSVCFLFLMGLSSVASARGVKEGGGDTGIFEMCVNEHLTMIQSELMRDDLILELSSDEKILYVVTVTGEVLGRVDISVCHR</sequence>
<name>A0A1Z3NBE1_BDEBC</name>
<accession>A0A1Z3NBE1</accession>
<proteinExistence type="predicted"/>
<protein>
    <submittedName>
        <fullName evidence="2">Uncharacterized protein</fullName>
    </submittedName>
</protein>
<evidence type="ECO:0000256" key="1">
    <source>
        <dbReference type="SAM" id="SignalP"/>
    </source>
</evidence>
<gene>
    <name evidence="2" type="ORF">B9G79_15095</name>
</gene>
<evidence type="ECO:0000313" key="3">
    <source>
        <dbReference type="Proteomes" id="UP000197003"/>
    </source>
</evidence>
<feature type="signal peptide" evidence="1">
    <location>
        <begin position="1"/>
        <end position="21"/>
    </location>
</feature>
<reference evidence="2 3" key="1">
    <citation type="submission" date="2017-04" db="EMBL/GenBank/DDBJ databases">
        <title>Whole genome sequence of Bdellovibrio bacteriovorus strain SSB218315.</title>
        <authorList>
            <person name="Oyedara O."/>
            <person name="Rodriguez-Perez M.A."/>
        </authorList>
    </citation>
    <scope>NUCLEOTIDE SEQUENCE [LARGE SCALE GENOMIC DNA]</scope>
    <source>
        <strain evidence="2 3">SSB218315</strain>
    </source>
</reference>
<dbReference type="RefSeq" id="WP_088566228.1">
    <property type="nucleotide sequence ID" value="NZ_CP020946.1"/>
</dbReference>
<dbReference type="AlphaFoldDB" id="A0A1Z3NBE1"/>
<organism evidence="2 3">
    <name type="scientific">Bdellovibrio bacteriovorus</name>
    <dbReference type="NCBI Taxonomy" id="959"/>
    <lineage>
        <taxon>Bacteria</taxon>
        <taxon>Pseudomonadati</taxon>
        <taxon>Bdellovibrionota</taxon>
        <taxon>Bdellovibrionia</taxon>
        <taxon>Bdellovibrionales</taxon>
        <taxon>Pseudobdellovibrionaceae</taxon>
        <taxon>Bdellovibrio</taxon>
    </lineage>
</organism>
<dbReference type="Proteomes" id="UP000197003">
    <property type="component" value="Chromosome"/>
</dbReference>
<dbReference type="OrthoDB" id="9868572at2"/>
<feature type="chain" id="PRO_5012328539" evidence="1">
    <location>
        <begin position="22"/>
        <end position="85"/>
    </location>
</feature>
<dbReference type="EMBL" id="CP020946">
    <property type="protein sequence ID" value="ASD64793.1"/>
    <property type="molecule type" value="Genomic_DNA"/>
</dbReference>
<keyword evidence="1" id="KW-0732">Signal</keyword>
<evidence type="ECO:0000313" key="2">
    <source>
        <dbReference type="EMBL" id="ASD64793.1"/>
    </source>
</evidence>